<evidence type="ECO:0000313" key="6">
    <source>
        <dbReference type="EMBL" id="KAL3733443.1"/>
    </source>
</evidence>
<organism evidence="6 7">
    <name type="scientific">Eucalyptus globulus</name>
    <name type="common">Tasmanian blue gum</name>
    <dbReference type="NCBI Taxonomy" id="34317"/>
    <lineage>
        <taxon>Eukaryota</taxon>
        <taxon>Viridiplantae</taxon>
        <taxon>Streptophyta</taxon>
        <taxon>Embryophyta</taxon>
        <taxon>Tracheophyta</taxon>
        <taxon>Spermatophyta</taxon>
        <taxon>Magnoliopsida</taxon>
        <taxon>eudicotyledons</taxon>
        <taxon>Gunneridae</taxon>
        <taxon>Pentapetalae</taxon>
        <taxon>rosids</taxon>
        <taxon>malvids</taxon>
        <taxon>Myrtales</taxon>
        <taxon>Myrtaceae</taxon>
        <taxon>Myrtoideae</taxon>
        <taxon>Eucalypteae</taxon>
        <taxon>Eucalyptus</taxon>
    </lineage>
</organism>
<evidence type="ECO:0000256" key="1">
    <source>
        <dbReference type="ARBA" id="ARBA00022801"/>
    </source>
</evidence>
<feature type="domain" description="DRBM" evidence="4">
    <location>
        <begin position="272"/>
        <end position="343"/>
    </location>
</feature>
<dbReference type="SUPFAM" id="SSF69065">
    <property type="entry name" value="RNase III domain-like"/>
    <property type="match status" value="1"/>
</dbReference>
<dbReference type="CDD" id="cd00593">
    <property type="entry name" value="RIBOc"/>
    <property type="match status" value="1"/>
</dbReference>
<protein>
    <submittedName>
        <fullName evidence="6">Uncharacterized protein</fullName>
    </submittedName>
</protein>
<keyword evidence="2 3" id="KW-0694">RNA-binding</keyword>
<evidence type="ECO:0000256" key="2">
    <source>
        <dbReference type="ARBA" id="ARBA00022884"/>
    </source>
</evidence>
<evidence type="ECO:0000313" key="7">
    <source>
        <dbReference type="Proteomes" id="UP001634007"/>
    </source>
</evidence>
<dbReference type="InterPro" id="IPR036389">
    <property type="entry name" value="RNase_III_sf"/>
</dbReference>
<dbReference type="GO" id="GO:0003723">
    <property type="term" value="F:RNA binding"/>
    <property type="evidence" value="ECO:0007669"/>
    <property type="project" value="UniProtKB-UniRule"/>
</dbReference>
<dbReference type="SUPFAM" id="SSF54768">
    <property type="entry name" value="dsRNA-binding domain-like"/>
    <property type="match status" value="2"/>
</dbReference>
<sequence length="344" mass="38779">MVSPASLPSPAPERGSCVSDVEAILNYEFKNPKLLEQALTHSSVPDAPSYERLEFFGDRVLNLVVSDHLFWAYPDLKQGKLTKLLWANVSTEKLARVAVHRGLYQFLRDKMQYSDDQAIILQVSEFAGAIKKEDGAVAHGGLVKAPKFLADIVESVAAAIYIDAGSDLKKFWKIFKGLLEPIVGPKELQQQPQPITMLYEVYQKQGKDVEITQEKIDSTYIARVSVDGKDVALGTSEHKEIARINAARRCLSQLPQQEPVIRWFDGPLQIEDAEQKLNELCDKNNWPKPDYRTEESGPQHSKEYACTVVVKSDVVHTEVGEKRSRKKEARRYAAYRMLLALKPI</sequence>
<gene>
    <name evidence="6" type="ORF">ACJRO7_022896</name>
</gene>
<dbReference type="Pfam" id="PF00636">
    <property type="entry name" value="Ribonuclease_3"/>
    <property type="match status" value="1"/>
</dbReference>
<reference evidence="6 7" key="1">
    <citation type="submission" date="2024-11" db="EMBL/GenBank/DDBJ databases">
        <title>Chromosome-level genome assembly of Eucalyptus globulus Labill. provides insights into its genome evolution.</title>
        <authorList>
            <person name="Li X."/>
        </authorList>
    </citation>
    <scope>NUCLEOTIDE SEQUENCE [LARGE SCALE GENOMIC DNA]</scope>
    <source>
        <strain evidence="6">CL2024</strain>
        <tissue evidence="6">Fresh tender leaves</tissue>
    </source>
</reference>
<dbReference type="PROSITE" id="PS50137">
    <property type="entry name" value="DS_RBD"/>
    <property type="match status" value="2"/>
</dbReference>
<dbReference type="Gene3D" id="1.10.1520.10">
    <property type="entry name" value="Ribonuclease III domain"/>
    <property type="match status" value="1"/>
</dbReference>
<dbReference type="Gene3D" id="3.30.160.20">
    <property type="match status" value="2"/>
</dbReference>
<accession>A0ABD3K2C1</accession>
<dbReference type="Pfam" id="PF00035">
    <property type="entry name" value="dsrm"/>
    <property type="match status" value="1"/>
</dbReference>
<dbReference type="GO" id="GO:0016787">
    <property type="term" value="F:hydrolase activity"/>
    <property type="evidence" value="ECO:0007669"/>
    <property type="project" value="UniProtKB-KW"/>
</dbReference>
<keyword evidence="7" id="KW-1185">Reference proteome</keyword>
<evidence type="ECO:0000259" key="5">
    <source>
        <dbReference type="PROSITE" id="PS50142"/>
    </source>
</evidence>
<evidence type="ECO:0000256" key="3">
    <source>
        <dbReference type="PROSITE-ProRule" id="PRU00266"/>
    </source>
</evidence>
<evidence type="ECO:0000259" key="4">
    <source>
        <dbReference type="PROSITE" id="PS50137"/>
    </source>
</evidence>
<dbReference type="CDD" id="cd00048">
    <property type="entry name" value="DSRM_SF"/>
    <property type="match status" value="1"/>
</dbReference>
<dbReference type="InterPro" id="IPR014720">
    <property type="entry name" value="dsRBD_dom"/>
</dbReference>
<dbReference type="PANTHER" id="PTHR14950">
    <property type="entry name" value="DICER-RELATED"/>
    <property type="match status" value="1"/>
</dbReference>
<name>A0ABD3K2C1_EUCGL</name>
<comment type="caution">
    <text evidence="6">The sequence shown here is derived from an EMBL/GenBank/DDBJ whole genome shotgun (WGS) entry which is preliminary data.</text>
</comment>
<proteinExistence type="predicted"/>
<keyword evidence="1" id="KW-0378">Hydrolase</keyword>
<dbReference type="AlphaFoldDB" id="A0ABD3K2C1"/>
<dbReference type="PANTHER" id="PTHR14950:SF80">
    <property type="entry name" value="RNASE III DOMAIN-CONTAINING PROTEIN"/>
    <property type="match status" value="1"/>
</dbReference>
<dbReference type="EMBL" id="JBJKBG010000006">
    <property type="protein sequence ID" value="KAL3733443.1"/>
    <property type="molecule type" value="Genomic_DNA"/>
</dbReference>
<feature type="domain" description="RNase III" evidence="5">
    <location>
        <begin position="18"/>
        <end position="165"/>
    </location>
</feature>
<dbReference type="Pfam" id="PF14709">
    <property type="entry name" value="DND1_DSRM"/>
    <property type="match status" value="1"/>
</dbReference>
<dbReference type="SMART" id="SM00358">
    <property type="entry name" value="DSRM"/>
    <property type="match status" value="2"/>
</dbReference>
<dbReference type="SMART" id="SM00535">
    <property type="entry name" value="RIBOc"/>
    <property type="match status" value="1"/>
</dbReference>
<dbReference type="InterPro" id="IPR000999">
    <property type="entry name" value="RNase_III_dom"/>
</dbReference>
<dbReference type="Proteomes" id="UP001634007">
    <property type="component" value="Unassembled WGS sequence"/>
</dbReference>
<dbReference type="PROSITE" id="PS50142">
    <property type="entry name" value="RNASE_3_2"/>
    <property type="match status" value="1"/>
</dbReference>
<feature type="domain" description="DRBM" evidence="4">
    <location>
        <begin position="180"/>
        <end position="256"/>
    </location>
</feature>